<dbReference type="PANTHER" id="PTHR33683:SF46">
    <property type="entry name" value="SUSHI DOMAIN-CONTAINING PROTEIN"/>
    <property type="match status" value="1"/>
</dbReference>
<dbReference type="AlphaFoldDB" id="A0ABD3P2Q0"/>
<dbReference type="SUPFAM" id="SSF55486">
    <property type="entry name" value="Metalloproteases ('zincins'), catalytic domain"/>
    <property type="match status" value="1"/>
</dbReference>
<feature type="binding site" evidence="1">
    <location>
        <position position="404"/>
    </location>
    <ligand>
        <name>Zn(2+)</name>
        <dbReference type="ChEBI" id="CHEBI:29105"/>
        <note>catalytic</note>
    </ligand>
</feature>
<keyword evidence="3" id="KW-0732">Signal</keyword>
<feature type="binding site" evidence="1">
    <location>
        <position position="398"/>
    </location>
    <ligand>
        <name>Zn(2+)</name>
        <dbReference type="ChEBI" id="CHEBI:29105"/>
        <note>catalytic</note>
    </ligand>
</feature>
<feature type="region of interest" description="Disordered" evidence="2">
    <location>
        <begin position="618"/>
        <end position="695"/>
    </location>
</feature>
<keyword evidence="1" id="KW-0479">Metal-binding</keyword>
<comment type="caution">
    <text evidence="1">Lacks conserved residue(s) required for the propagation of feature annotation.</text>
</comment>
<keyword evidence="1" id="KW-0862">Zinc</keyword>
<comment type="caution">
    <text evidence="5">The sequence shown here is derived from an EMBL/GenBank/DDBJ whole genome shotgun (WGS) entry which is preliminary data.</text>
</comment>
<evidence type="ECO:0000259" key="4">
    <source>
        <dbReference type="PROSITE" id="PS50215"/>
    </source>
</evidence>
<dbReference type="GO" id="GO:0046872">
    <property type="term" value="F:metal ion binding"/>
    <property type="evidence" value="ECO:0007669"/>
    <property type="project" value="UniProtKB-KW"/>
</dbReference>
<feature type="domain" description="Peptidase M12B" evidence="4">
    <location>
        <begin position="243"/>
        <end position="442"/>
    </location>
</feature>
<dbReference type="InterPro" id="IPR024079">
    <property type="entry name" value="MetalloPept_cat_dom_sf"/>
</dbReference>
<evidence type="ECO:0000256" key="2">
    <source>
        <dbReference type="SAM" id="MobiDB-lite"/>
    </source>
</evidence>
<organism evidence="5 6">
    <name type="scientific">Stephanodiscus triporus</name>
    <dbReference type="NCBI Taxonomy" id="2934178"/>
    <lineage>
        <taxon>Eukaryota</taxon>
        <taxon>Sar</taxon>
        <taxon>Stramenopiles</taxon>
        <taxon>Ochrophyta</taxon>
        <taxon>Bacillariophyta</taxon>
        <taxon>Coscinodiscophyceae</taxon>
        <taxon>Thalassiosirophycidae</taxon>
        <taxon>Stephanodiscales</taxon>
        <taxon>Stephanodiscaceae</taxon>
        <taxon>Stephanodiscus</taxon>
    </lineage>
</organism>
<feature type="compositionally biased region" description="Low complexity" evidence="2">
    <location>
        <begin position="646"/>
        <end position="669"/>
    </location>
</feature>
<accession>A0ABD3P2Q0</accession>
<feature type="compositionally biased region" description="Polar residues" evidence="2">
    <location>
        <begin position="627"/>
        <end position="645"/>
    </location>
</feature>
<feature type="binding site" evidence="1">
    <location>
        <position position="394"/>
    </location>
    <ligand>
        <name>Zn(2+)</name>
        <dbReference type="ChEBI" id="CHEBI:29105"/>
        <note>catalytic</note>
    </ligand>
</feature>
<dbReference type="PRINTS" id="PR01217">
    <property type="entry name" value="PRICHEXTENSN"/>
</dbReference>
<feature type="region of interest" description="Disordered" evidence="2">
    <location>
        <begin position="172"/>
        <end position="210"/>
    </location>
</feature>
<dbReference type="Pfam" id="PF13582">
    <property type="entry name" value="Reprolysin_3"/>
    <property type="match status" value="1"/>
</dbReference>
<gene>
    <name evidence="5" type="ORF">ACHAW5_004878</name>
</gene>
<feature type="compositionally biased region" description="Basic and acidic residues" evidence="2">
    <location>
        <begin position="187"/>
        <end position="202"/>
    </location>
</feature>
<feature type="active site" evidence="1">
    <location>
        <position position="395"/>
    </location>
</feature>
<dbReference type="InterPro" id="IPR001590">
    <property type="entry name" value="Peptidase_M12B"/>
</dbReference>
<evidence type="ECO:0000256" key="1">
    <source>
        <dbReference type="PROSITE-ProRule" id="PRU00276"/>
    </source>
</evidence>
<name>A0ABD3P2Q0_9STRA</name>
<dbReference type="EMBL" id="JALLAZ020001010">
    <property type="protein sequence ID" value="KAL3782570.1"/>
    <property type="molecule type" value="Genomic_DNA"/>
</dbReference>
<feature type="signal peptide" evidence="3">
    <location>
        <begin position="1"/>
        <end position="21"/>
    </location>
</feature>
<sequence length="695" mass="74863">MVAQYFIYLLMNLSLTTLVTGLLLALSSSPTNAAIEHVLTSGQSIAAEIQNAHISGDFRPRFRLYAERADSKTNYELRVHEAFPAITSKTSLSIRDGESSYVNEDDVATMLVSEEVGVLALIAVEKKGGRVHGIVQKNGEKMKFTQNGGGGKAFISIAKDFTPPAWSCGSTPHLGSRSLSGDDQDDNSNHFDHNHHDHSAHDKSHHFVPSNPEDSLADIQHFLRGSDLRIGKRRRVQGASYSYWVDVYVEIDYALCTKNGDTCATGIGPNTLNYVNAIFTGANTIYETEINTHLNVLHMNLNTNYESSTSTSAALTTMRTKYARSTSVGWHYTSPSGVKPDLHHALLSKSLGGGIAYIGVICNSDYGFGLSASLSGTYSSMGNAVVWDMMVFMHELGHNFNSGHTHESGSYSPVIDTCGTSCPSQLPLAKSSTIMSYCHLCSGGYANMDYTFGGKYRGAGHRSDINSYNNSALAGTVSTEPRRVNAKMWEHISTRGTCTAPPPMGPPTTLTPTSAPSTCNGMNVEVKITTDDFPAETTWTLSNKCRIQFSTSGGPYSQTNTLHKATMCLLPSQYKLTINDAYGDGICCDYGTGSYAVVVDGVSTLTGGNFGLVETKTFGTCDPSDSPAPTTVSPTIKPTSSPTRIPTSKAPTPRPTTRTPTPRPTTTSKRTPRKPTHKPTASKPTRKPTITFGSP</sequence>
<feature type="chain" id="PRO_5044844210" description="Peptidase M12B domain-containing protein" evidence="3">
    <location>
        <begin position="22"/>
        <end position="695"/>
    </location>
</feature>
<protein>
    <recommendedName>
        <fullName evidence="4">Peptidase M12B domain-containing protein</fullName>
    </recommendedName>
</protein>
<evidence type="ECO:0000313" key="5">
    <source>
        <dbReference type="EMBL" id="KAL3782570.1"/>
    </source>
</evidence>
<dbReference type="PANTHER" id="PTHR33683">
    <property type="entry name" value="1, PUTATIVE-RELATED"/>
    <property type="match status" value="1"/>
</dbReference>
<dbReference type="Proteomes" id="UP001530315">
    <property type="component" value="Unassembled WGS sequence"/>
</dbReference>
<reference evidence="5 6" key="1">
    <citation type="submission" date="2024-10" db="EMBL/GenBank/DDBJ databases">
        <title>Updated reference genomes for cyclostephanoid diatoms.</title>
        <authorList>
            <person name="Roberts W.R."/>
            <person name="Alverson A.J."/>
        </authorList>
    </citation>
    <scope>NUCLEOTIDE SEQUENCE [LARGE SCALE GENOMIC DNA]</scope>
    <source>
        <strain evidence="5 6">AJA276-08</strain>
    </source>
</reference>
<dbReference type="PROSITE" id="PS50215">
    <property type="entry name" value="ADAM_MEPRO"/>
    <property type="match status" value="1"/>
</dbReference>
<dbReference type="Gene3D" id="3.40.390.10">
    <property type="entry name" value="Collagenase (Catalytic Domain)"/>
    <property type="match status" value="1"/>
</dbReference>
<keyword evidence="6" id="KW-1185">Reference proteome</keyword>
<evidence type="ECO:0000313" key="6">
    <source>
        <dbReference type="Proteomes" id="UP001530315"/>
    </source>
</evidence>
<proteinExistence type="predicted"/>
<evidence type="ECO:0000256" key="3">
    <source>
        <dbReference type="SAM" id="SignalP"/>
    </source>
</evidence>